<organism evidence="1 2">
    <name type="scientific">Haemonchus contortus</name>
    <name type="common">Barber pole worm</name>
    <dbReference type="NCBI Taxonomy" id="6289"/>
    <lineage>
        <taxon>Eukaryota</taxon>
        <taxon>Metazoa</taxon>
        <taxon>Ecdysozoa</taxon>
        <taxon>Nematoda</taxon>
        <taxon>Chromadorea</taxon>
        <taxon>Rhabditida</taxon>
        <taxon>Rhabditina</taxon>
        <taxon>Rhabditomorpha</taxon>
        <taxon>Strongyloidea</taxon>
        <taxon>Trichostrongylidae</taxon>
        <taxon>Haemonchus</taxon>
    </lineage>
</organism>
<proteinExistence type="predicted"/>
<accession>A0A7I4Y5L4</accession>
<dbReference type="Pfam" id="PF05380">
    <property type="entry name" value="Peptidase_A17"/>
    <property type="match status" value="1"/>
</dbReference>
<dbReference type="AlphaFoldDB" id="A0A7I4Y5L4"/>
<dbReference type="InterPro" id="IPR008042">
    <property type="entry name" value="Retrotrans_Pao"/>
</dbReference>
<dbReference type="Proteomes" id="UP000025227">
    <property type="component" value="Unplaced"/>
</dbReference>
<name>A0A7I4Y5L4_HAECO</name>
<sequence>MVAAKAVETQFAWDENFPHDLYEEWTAIAHNIDGLQGLFPREFSKGANNYNLAAFADASTIAIAASLYVFNETGVALAMGNVSYPQYDPKRQYQSWK</sequence>
<dbReference type="WBParaSite" id="HCON_00048130-00001">
    <property type="protein sequence ID" value="HCON_00048130-00001"/>
    <property type="gene ID" value="HCON_00048130"/>
</dbReference>
<keyword evidence="1" id="KW-1185">Reference proteome</keyword>
<evidence type="ECO:0000313" key="2">
    <source>
        <dbReference type="WBParaSite" id="HCON_00048130-00001"/>
    </source>
</evidence>
<protein>
    <submittedName>
        <fullName evidence="2">DUF1793 domain-containing protein</fullName>
    </submittedName>
</protein>
<reference evidence="2" key="1">
    <citation type="submission" date="2020-12" db="UniProtKB">
        <authorList>
            <consortium name="WormBaseParasite"/>
        </authorList>
    </citation>
    <scope>IDENTIFICATION</scope>
    <source>
        <strain evidence="2">MHco3</strain>
    </source>
</reference>
<evidence type="ECO:0000313" key="1">
    <source>
        <dbReference type="Proteomes" id="UP000025227"/>
    </source>
</evidence>